<evidence type="ECO:0000256" key="5">
    <source>
        <dbReference type="ARBA" id="ARBA00023136"/>
    </source>
</evidence>
<gene>
    <name evidence="7" type="ORF">L6773_12545</name>
</gene>
<proteinExistence type="inferred from homology"/>
<keyword evidence="3 6" id="KW-0812">Transmembrane</keyword>
<feature type="transmembrane region" description="Helical" evidence="6">
    <location>
        <begin position="172"/>
        <end position="193"/>
    </location>
</feature>
<feature type="transmembrane region" description="Helical" evidence="6">
    <location>
        <begin position="79"/>
        <end position="103"/>
    </location>
</feature>
<accession>A0ABS9KEY7</accession>
<keyword evidence="4 6" id="KW-1133">Transmembrane helix</keyword>
<dbReference type="InterPro" id="IPR010651">
    <property type="entry name" value="Sugar_transport"/>
</dbReference>
<dbReference type="InterPro" id="IPR009834">
    <property type="entry name" value="Ureide_permease"/>
</dbReference>
<comment type="subcellular location">
    <subcellularLocation>
        <location evidence="1">Membrane</location>
        <topology evidence="1">Multi-pass membrane protein</topology>
    </subcellularLocation>
</comment>
<feature type="transmembrane region" description="Helical" evidence="6">
    <location>
        <begin position="136"/>
        <end position="160"/>
    </location>
</feature>
<dbReference type="PANTHER" id="PTHR16119:SF17">
    <property type="entry name" value="TRANSMEMBRANE PROTEIN 144"/>
    <property type="match status" value="1"/>
</dbReference>
<feature type="transmembrane region" description="Helical" evidence="6">
    <location>
        <begin position="205"/>
        <end position="225"/>
    </location>
</feature>
<reference evidence="7" key="2">
    <citation type="submission" date="2024-05" db="EMBL/GenBank/DDBJ databases">
        <title>Rhodohalobacter halophilus gen. nov., sp. nov., a moderately halophilic member of the family Balneolaceae.</title>
        <authorList>
            <person name="Xia J."/>
        </authorList>
    </citation>
    <scope>NUCLEOTIDE SEQUENCE</scope>
    <source>
        <strain evidence="7">WB101</strain>
    </source>
</reference>
<keyword evidence="5 6" id="KW-0472">Membrane</keyword>
<keyword evidence="7" id="KW-0762">Sugar transport</keyword>
<dbReference type="RefSeq" id="WP_237854761.1">
    <property type="nucleotide sequence ID" value="NZ_JAKLWS010000015.1"/>
</dbReference>
<evidence type="ECO:0000256" key="2">
    <source>
        <dbReference type="ARBA" id="ARBA00006117"/>
    </source>
</evidence>
<sequence>MIGLESYTLAVFLLVITMLSWGSWANTQKLVSGDKWPFQLYYWDYSLGIILMALLFGFTVGSLGETGRGFTEDLLQASAYAILFAILGGAVFNLANILIVAAIDIAGMAIAFPIGIGIALVEGTIINYIAEPTGNPVLIFTGVTLVTIAIIIDAIAYRRLPQQDTSTSTKGIVISIVGGLLMGLFFYLVQVAIAFDFSNPEPGKMMPFAAVFIFSIGLFLSNFIWNTWAMAKPFSGNKVKYSQYFSDGNSKRHLVGLLGGAIWCIGMVLSNYTSEVAGDAISYGLGQGATMVAAIWGVFIWKEFEDAPKGTNTLLTFMFLFFLVGLGLLIYARVA</sequence>
<evidence type="ECO:0000256" key="3">
    <source>
        <dbReference type="ARBA" id="ARBA00022692"/>
    </source>
</evidence>
<evidence type="ECO:0000256" key="6">
    <source>
        <dbReference type="SAM" id="Phobius"/>
    </source>
</evidence>
<comment type="similarity">
    <text evidence="2">Belongs to the GRP transporter (TC 2.A.7.5) family.</text>
</comment>
<feature type="transmembrane region" description="Helical" evidence="6">
    <location>
        <begin position="313"/>
        <end position="332"/>
    </location>
</feature>
<comment type="caution">
    <text evidence="7">The sequence shown here is derived from an EMBL/GenBank/DDBJ whole genome shotgun (WGS) entry which is preliminary data.</text>
</comment>
<feature type="transmembrane region" description="Helical" evidence="6">
    <location>
        <begin position="45"/>
        <end position="64"/>
    </location>
</feature>
<feature type="transmembrane region" description="Helical" evidence="6">
    <location>
        <begin position="280"/>
        <end position="301"/>
    </location>
</feature>
<reference evidence="7" key="1">
    <citation type="submission" date="2022-01" db="EMBL/GenBank/DDBJ databases">
        <authorList>
            <person name="Wang Y."/>
        </authorList>
    </citation>
    <scope>NUCLEOTIDE SEQUENCE</scope>
    <source>
        <strain evidence="7">WB101</strain>
    </source>
</reference>
<evidence type="ECO:0000256" key="4">
    <source>
        <dbReference type="ARBA" id="ARBA00022989"/>
    </source>
</evidence>
<evidence type="ECO:0000313" key="7">
    <source>
        <dbReference type="EMBL" id="MCG2589400.1"/>
    </source>
</evidence>
<organism evidence="7 8">
    <name type="scientific">Rhodohalobacter sulfatireducens</name>
    <dbReference type="NCBI Taxonomy" id="2911366"/>
    <lineage>
        <taxon>Bacteria</taxon>
        <taxon>Pseudomonadati</taxon>
        <taxon>Balneolota</taxon>
        <taxon>Balneolia</taxon>
        <taxon>Balneolales</taxon>
        <taxon>Balneolaceae</taxon>
        <taxon>Rhodohalobacter</taxon>
    </lineage>
</organism>
<evidence type="ECO:0000313" key="8">
    <source>
        <dbReference type="Proteomes" id="UP001165366"/>
    </source>
</evidence>
<dbReference type="Proteomes" id="UP001165366">
    <property type="component" value="Unassembled WGS sequence"/>
</dbReference>
<evidence type="ECO:0000256" key="1">
    <source>
        <dbReference type="ARBA" id="ARBA00004141"/>
    </source>
</evidence>
<dbReference type="EMBL" id="JAKLWS010000015">
    <property type="protein sequence ID" value="MCG2589400.1"/>
    <property type="molecule type" value="Genomic_DNA"/>
</dbReference>
<feature type="transmembrane region" description="Helical" evidence="6">
    <location>
        <begin position="110"/>
        <end position="130"/>
    </location>
</feature>
<keyword evidence="7" id="KW-0813">Transport</keyword>
<dbReference type="PANTHER" id="PTHR16119">
    <property type="entry name" value="TRANSMEMBRANE PROTEIN 144"/>
    <property type="match status" value="1"/>
</dbReference>
<feature type="transmembrane region" description="Helical" evidence="6">
    <location>
        <begin position="6"/>
        <end position="24"/>
    </location>
</feature>
<name>A0ABS9KEY7_9BACT</name>
<protein>
    <submittedName>
        <fullName evidence="7">GRP family sugar transporter</fullName>
    </submittedName>
</protein>
<keyword evidence="8" id="KW-1185">Reference proteome</keyword>
<feature type="transmembrane region" description="Helical" evidence="6">
    <location>
        <begin position="254"/>
        <end position="274"/>
    </location>
</feature>
<dbReference type="Pfam" id="PF07168">
    <property type="entry name" value="Ureide_permease"/>
    <property type="match status" value="2"/>
</dbReference>